<dbReference type="AlphaFoldDB" id="A0AA39XAE3"/>
<feature type="repeat" description="ANK" evidence="3">
    <location>
        <begin position="91"/>
        <end position="123"/>
    </location>
</feature>
<dbReference type="EMBL" id="JAULSR010000002">
    <property type="protein sequence ID" value="KAK0630298.1"/>
    <property type="molecule type" value="Genomic_DNA"/>
</dbReference>
<sequence length="349" mass="39395">MEQLHSNSIWSPSAESSTAAAELYPPRILAYTLRYYTSASSKEDGIDGLRRGLSSGLDPNQTWNEDVITYPHPTTGCVIYPDQEEDELWQHWNTPLHRAVRVFDFESAKYLLQHGADMDAYNAFGRTALHKAVADQRREAIEFLVSHDANLEGVTIEAHDEEFKSCGGDTCLLMALDRGNPHTVRFLVEAGADPNLSSRDGWSMADLALLFQDQESLSLFLSHGIDLTHLSNLEHTLLDIESMFSAKRLLSVITSRRLIPPPELYQVYCQAMWDVVSALKSPWRNVSSGESAQARDVVYVPWPPTPSTRPQSHRLPQRRLSFFNSHIRISHPSKPITYGQSRMGIESRM</sequence>
<evidence type="ECO:0000313" key="4">
    <source>
        <dbReference type="EMBL" id="KAK0630298.1"/>
    </source>
</evidence>
<evidence type="ECO:0000256" key="3">
    <source>
        <dbReference type="PROSITE-ProRule" id="PRU00023"/>
    </source>
</evidence>
<feature type="repeat" description="ANK" evidence="3">
    <location>
        <begin position="124"/>
        <end position="156"/>
    </location>
</feature>
<keyword evidence="5" id="KW-1185">Reference proteome</keyword>
<dbReference type="PANTHER" id="PTHR24180">
    <property type="entry name" value="CYCLIN-DEPENDENT KINASE INHIBITOR 2C-RELATED"/>
    <property type="match status" value="1"/>
</dbReference>
<dbReference type="Pfam" id="PF12796">
    <property type="entry name" value="Ank_2"/>
    <property type="match status" value="1"/>
</dbReference>
<dbReference type="Pfam" id="PF00023">
    <property type="entry name" value="Ank"/>
    <property type="match status" value="1"/>
</dbReference>
<dbReference type="Gene3D" id="1.25.40.20">
    <property type="entry name" value="Ankyrin repeat-containing domain"/>
    <property type="match status" value="1"/>
</dbReference>
<name>A0AA39XAE3_9PEZI</name>
<dbReference type="SMART" id="SM00248">
    <property type="entry name" value="ANK"/>
    <property type="match status" value="4"/>
</dbReference>
<dbReference type="PANTHER" id="PTHR24180:SF45">
    <property type="entry name" value="POLY [ADP-RIBOSE] POLYMERASE TANKYRASE"/>
    <property type="match status" value="1"/>
</dbReference>
<keyword evidence="2 3" id="KW-0040">ANK repeat</keyword>
<protein>
    <submittedName>
        <fullName evidence="4">Ankyrin repeat-containing domain protein</fullName>
    </submittedName>
</protein>
<dbReference type="InterPro" id="IPR051637">
    <property type="entry name" value="Ank_repeat_dom-contain_49"/>
</dbReference>
<reference evidence="4" key="1">
    <citation type="submission" date="2023-06" db="EMBL/GenBank/DDBJ databases">
        <title>Genome-scale phylogeny and comparative genomics of the fungal order Sordariales.</title>
        <authorList>
            <consortium name="Lawrence Berkeley National Laboratory"/>
            <person name="Hensen N."/>
            <person name="Bonometti L."/>
            <person name="Westerberg I."/>
            <person name="Brannstrom I.O."/>
            <person name="Guillou S."/>
            <person name="Cros-Aarteil S."/>
            <person name="Calhoun S."/>
            <person name="Haridas S."/>
            <person name="Kuo A."/>
            <person name="Mondo S."/>
            <person name="Pangilinan J."/>
            <person name="Riley R."/>
            <person name="LaButti K."/>
            <person name="Andreopoulos B."/>
            <person name="Lipzen A."/>
            <person name="Chen C."/>
            <person name="Yanf M."/>
            <person name="Daum C."/>
            <person name="Ng V."/>
            <person name="Clum A."/>
            <person name="Steindorff A."/>
            <person name="Ohm R."/>
            <person name="Martin F."/>
            <person name="Silar P."/>
            <person name="Natvig D."/>
            <person name="Lalanne C."/>
            <person name="Gautier V."/>
            <person name="Ament-velasquez S.L."/>
            <person name="Kruys A."/>
            <person name="Hutchinson M.I."/>
            <person name="Powell A.J."/>
            <person name="Barry K."/>
            <person name="Miller A.N."/>
            <person name="Grigoriev I.V."/>
            <person name="Debuchy R."/>
            <person name="Gladieux P."/>
            <person name="Thoren M.H."/>
            <person name="Johannesson H."/>
        </authorList>
    </citation>
    <scope>NUCLEOTIDE SEQUENCE</scope>
    <source>
        <strain evidence="4">SMH3391-2</strain>
    </source>
</reference>
<evidence type="ECO:0000256" key="1">
    <source>
        <dbReference type="ARBA" id="ARBA00022737"/>
    </source>
</evidence>
<gene>
    <name evidence="4" type="ORF">B0T17DRAFT_218084</name>
</gene>
<proteinExistence type="predicted"/>
<dbReference type="InterPro" id="IPR002110">
    <property type="entry name" value="Ankyrin_rpt"/>
</dbReference>
<accession>A0AA39XAE3</accession>
<comment type="caution">
    <text evidence="4">The sequence shown here is derived from an EMBL/GenBank/DDBJ whole genome shotgun (WGS) entry which is preliminary data.</text>
</comment>
<dbReference type="Proteomes" id="UP001174934">
    <property type="component" value="Unassembled WGS sequence"/>
</dbReference>
<feature type="repeat" description="ANK" evidence="3">
    <location>
        <begin position="167"/>
        <end position="199"/>
    </location>
</feature>
<dbReference type="PROSITE" id="PS50297">
    <property type="entry name" value="ANK_REP_REGION"/>
    <property type="match status" value="3"/>
</dbReference>
<dbReference type="PROSITE" id="PS50088">
    <property type="entry name" value="ANK_REPEAT"/>
    <property type="match status" value="3"/>
</dbReference>
<organism evidence="4 5">
    <name type="scientific">Bombardia bombarda</name>
    <dbReference type="NCBI Taxonomy" id="252184"/>
    <lineage>
        <taxon>Eukaryota</taxon>
        <taxon>Fungi</taxon>
        <taxon>Dikarya</taxon>
        <taxon>Ascomycota</taxon>
        <taxon>Pezizomycotina</taxon>
        <taxon>Sordariomycetes</taxon>
        <taxon>Sordariomycetidae</taxon>
        <taxon>Sordariales</taxon>
        <taxon>Lasiosphaeriaceae</taxon>
        <taxon>Bombardia</taxon>
    </lineage>
</organism>
<dbReference type="InterPro" id="IPR036770">
    <property type="entry name" value="Ankyrin_rpt-contain_sf"/>
</dbReference>
<evidence type="ECO:0000313" key="5">
    <source>
        <dbReference type="Proteomes" id="UP001174934"/>
    </source>
</evidence>
<evidence type="ECO:0000256" key="2">
    <source>
        <dbReference type="ARBA" id="ARBA00023043"/>
    </source>
</evidence>
<dbReference type="SUPFAM" id="SSF48403">
    <property type="entry name" value="Ankyrin repeat"/>
    <property type="match status" value="1"/>
</dbReference>
<keyword evidence="1" id="KW-0677">Repeat</keyword>